<accession>A0A2U3DB14</accession>
<organism evidence="2 3">
    <name type="scientific">Sulfoacidibacillus thermotolerans</name>
    <name type="common">Acidibacillus sulfuroxidans</name>
    <dbReference type="NCBI Taxonomy" id="1765684"/>
    <lineage>
        <taxon>Bacteria</taxon>
        <taxon>Bacillati</taxon>
        <taxon>Bacillota</taxon>
        <taxon>Bacilli</taxon>
        <taxon>Bacillales</taxon>
        <taxon>Alicyclobacillaceae</taxon>
        <taxon>Sulfoacidibacillus</taxon>
    </lineage>
</organism>
<dbReference type="EMBL" id="MPDK01000003">
    <property type="protein sequence ID" value="PWI58471.1"/>
    <property type="molecule type" value="Genomic_DNA"/>
</dbReference>
<gene>
    <name evidence="2" type="ORF">BM613_02810</name>
</gene>
<keyword evidence="1" id="KW-1133">Transmembrane helix</keyword>
<dbReference type="OrthoDB" id="2987387at2"/>
<evidence type="ECO:0000256" key="1">
    <source>
        <dbReference type="SAM" id="Phobius"/>
    </source>
</evidence>
<comment type="caution">
    <text evidence="2">The sequence shown here is derived from an EMBL/GenBank/DDBJ whole genome shotgun (WGS) entry which is preliminary data.</text>
</comment>
<keyword evidence="1" id="KW-0812">Transmembrane</keyword>
<feature type="transmembrane region" description="Helical" evidence="1">
    <location>
        <begin position="431"/>
        <end position="449"/>
    </location>
</feature>
<keyword evidence="3" id="KW-1185">Reference proteome</keyword>
<reference evidence="2 3" key="1">
    <citation type="submission" date="2016-11" db="EMBL/GenBank/DDBJ databases">
        <title>Comparative genomics of Acidibacillus ferroxidans species.</title>
        <authorList>
            <person name="Oliveira G."/>
            <person name="Nunes G."/>
            <person name="Oliveira R."/>
            <person name="Araujo F."/>
            <person name="Salim A."/>
            <person name="Scholte L."/>
            <person name="Morais D."/>
            <person name="Nancucheo I."/>
            <person name="Johnson D.B."/>
            <person name="Grail B."/>
            <person name="Bittencourt J."/>
            <person name="Valadares R."/>
        </authorList>
    </citation>
    <scope>NUCLEOTIDE SEQUENCE [LARGE SCALE GENOMIC DNA]</scope>
    <source>
        <strain evidence="2 3">Y002</strain>
    </source>
</reference>
<dbReference type="Proteomes" id="UP000245380">
    <property type="component" value="Unassembled WGS sequence"/>
</dbReference>
<keyword evidence="1" id="KW-0472">Membrane</keyword>
<evidence type="ECO:0000313" key="3">
    <source>
        <dbReference type="Proteomes" id="UP000245380"/>
    </source>
</evidence>
<sequence length="497" mass="58431">MWTVQDTFTKFVYPFWIDFDEDFTFEQAAEKIARFFIPFPDEEHKIPLWVECQFQTSELDNMLPYVKRYMRLPQNQRRFRIHEDILPLFDDMQTTSMEASSPGFQMSSIELYLFFNGVGFLTIEIAPNWSRADEISVEWIENINADLASLARCKPMRQRHPKYDLSSVCSSGALLPLMCGQPGTMREWIHHLLSPLAERLGTGCWQPMCDTFLPIYGALLLRRTESLSSEEPNKWDASFREFALSHLIVLRKTLPSNNGSRFARQTFEDSQYNYMPYHNVIHTQSLEGGFVLAYDTNVQHFRGRNSAAMQSFRTNYFYMMLLALHQRMSILRYAMKAAEASTVPDHAKQLRQLREQIYDFTARCYFSQASFSEERDQLYRRWQRAFHIVQMYNELKEEVHDIDGYLEQVAKERELETKERELRQEAKKTQLVTYISFILLPLSVLSNLIQASPIIMHWLNFSLHPLRSSLLLLIAAFGAILLLRILWKLLSTPKDHN</sequence>
<feature type="transmembrane region" description="Helical" evidence="1">
    <location>
        <begin position="470"/>
        <end position="487"/>
    </location>
</feature>
<evidence type="ECO:0000313" key="2">
    <source>
        <dbReference type="EMBL" id="PWI58471.1"/>
    </source>
</evidence>
<name>A0A2U3DB14_SULT2</name>
<dbReference type="RefSeq" id="WP_109429662.1">
    <property type="nucleotide sequence ID" value="NZ_MPDK01000003.1"/>
</dbReference>
<dbReference type="AlphaFoldDB" id="A0A2U3DB14"/>
<protein>
    <submittedName>
        <fullName evidence="2">Uncharacterized protein</fullName>
    </submittedName>
</protein>
<proteinExistence type="predicted"/>